<evidence type="ECO:0000256" key="3">
    <source>
        <dbReference type="ARBA" id="ARBA00022771"/>
    </source>
</evidence>
<dbReference type="InterPro" id="IPR003657">
    <property type="entry name" value="WRKY_dom"/>
</dbReference>
<feature type="region of interest" description="Disordered" evidence="7">
    <location>
        <begin position="226"/>
        <end position="248"/>
    </location>
</feature>
<sequence>MKISIERGYFIQFGPSQPKPAGSEDDEAEGHSSTALPSLQRAASGVPCPAGLLHASPPVAPAMSSPSKEPPSHPPPPLPTQSGETTLEDSEAGRSIISPQSSTGDYTPWLGQEFDSDHDACEFYRYYAWKLGFNVRREYANKSRKTGEVTSRKLVCSREGFKAPDKRTNHTRTPQPDTRTGCHANLVIRRNNDTAKYEVYAFEARHNHPLFVPSCANPLQRKISNVQSSEADNSGSVKNAREPESRNSTFAEKAINSIEVSQLPLQTRRQHEIKCGEAGALLNYLQDQCRADPLFYHAVQLDAEDKVTNIFWADAKMIIDLSQFGDVVSFDIVPRNNMSLRPFASFVGFNNYGETVFLGMALMYDDSLESFQWLFQTFLHAMPGQAPRTVFSRQDAMVAKAISLVMPDTCHAICTWNLKQDAKSNLNHLVRRDCGFIKEFKACINDYEEEIELFTSWEAMISKYNLHGNVWLQKVFEEKEKWARPYMKWIFSAGMENTQLNERLHSDVQDYLKSDIDIILFLEHLEKVLNDRRYRELEVEFSSRLKLPDFKIRAPILKQASEAYTGMIFQLFQEEYEEFQSAYIVRRDESGPSREYIVAILEKEKQYKVHGNPSEHTVTCSCRKFETLGFLCSHALKVLDTMDIKYMPERYILKRWTKHGRCLTAPQVEGRKVQADTTLEFSSRYEYLCPIYVRLVARASECEESYRVLHQCSVDLGKKIEEILQKQTSIDASTPHSDVEDMIISLSANATDNESEREPDYSSSTRRKKPKKKGHNVKSPRRSCIEKGLQKKKKVQAEQPAMPYTVLDARQPGNVLFQVISAFFFTIWLWHSGDSNHKFISVLVKWPI</sequence>
<dbReference type="GO" id="GO:0003700">
    <property type="term" value="F:DNA-binding transcription factor activity"/>
    <property type="evidence" value="ECO:0007669"/>
    <property type="project" value="InterPro"/>
</dbReference>
<feature type="compositionally biased region" description="Basic residues" evidence="7">
    <location>
        <begin position="765"/>
        <end position="781"/>
    </location>
</feature>
<feature type="domain" description="WRKY" evidence="8">
    <location>
        <begin position="137"/>
        <end position="211"/>
    </location>
</feature>
<keyword evidence="2 6" id="KW-0479">Metal-binding</keyword>
<accession>A0A8J5VHJ2</accession>
<dbReference type="PROSITE" id="PS50966">
    <property type="entry name" value="ZF_SWIM"/>
    <property type="match status" value="1"/>
</dbReference>
<keyword evidence="6" id="KW-0539">Nucleus</keyword>
<reference evidence="10" key="2">
    <citation type="submission" date="2021-02" db="EMBL/GenBank/DDBJ databases">
        <authorList>
            <person name="Kimball J.A."/>
            <person name="Haas M.W."/>
            <person name="Macchietto M."/>
            <person name="Kono T."/>
            <person name="Duquette J."/>
            <person name="Shao M."/>
        </authorList>
    </citation>
    <scope>NUCLEOTIDE SEQUENCE</scope>
    <source>
        <tissue evidence="10">Fresh leaf tissue</tissue>
    </source>
</reference>
<comment type="subcellular location">
    <subcellularLocation>
        <location evidence="6">Nucleus</location>
    </subcellularLocation>
</comment>
<evidence type="ECO:0000256" key="6">
    <source>
        <dbReference type="RuleBase" id="RU367018"/>
    </source>
</evidence>
<dbReference type="GO" id="GO:0043565">
    <property type="term" value="F:sequence-specific DNA binding"/>
    <property type="evidence" value="ECO:0007669"/>
    <property type="project" value="InterPro"/>
</dbReference>
<keyword evidence="11" id="KW-1185">Reference proteome</keyword>
<evidence type="ECO:0000256" key="5">
    <source>
        <dbReference type="PROSITE-ProRule" id="PRU00325"/>
    </source>
</evidence>
<feature type="compositionally biased region" description="Low complexity" evidence="7">
    <location>
        <begin position="55"/>
        <end position="67"/>
    </location>
</feature>
<dbReference type="GO" id="GO:0008270">
    <property type="term" value="F:zinc ion binding"/>
    <property type="evidence" value="ECO:0007669"/>
    <property type="project" value="UniProtKB-UniRule"/>
</dbReference>
<dbReference type="PROSITE" id="PS50811">
    <property type="entry name" value="WRKY"/>
    <property type="match status" value="1"/>
</dbReference>
<evidence type="ECO:0000313" key="11">
    <source>
        <dbReference type="Proteomes" id="UP000729402"/>
    </source>
</evidence>
<dbReference type="InterPro" id="IPR018289">
    <property type="entry name" value="MULE_transposase_dom"/>
</dbReference>
<name>A0A8J5VHJ2_ZIZPA</name>
<dbReference type="Pfam" id="PF04434">
    <property type="entry name" value="SWIM"/>
    <property type="match status" value="1"/>
</dbReference>
<dbReference type="InterPro" id="IPR006564">
    <property type="entry name" value="Znf_PMZ"/>
</dbReference>
<feature type="domain" description="SWIM-type" evidence="9">
    <location>
        <begin position="607"/>
        <end position="643"/>
    </location>
</feature>
<protein>
    <recommendedName>
        <fullName evidence="6">Protein FAR1-RELATED SEQUENCE</fullName>
    </recommendedName>
</protein>
<dbReference type="SMART" id="SM00575">
    <property type="entry name" value="ZnF_PMZ"/>
    <property type="match status" value="1"/>
</dbReference>
<feature type="compositionally biased region" description="Polar residues" evidence="7">
    <location>
        <begin position="226"/>
        <end position="237"/>
    </location>
</feature>
<dbReference type="AlphaFoldDB" id="A0A8J5VHJ2"/>
<gene>
    <name evidence="10" type="ORF">GUJ93_ZPchr0006g40630</name>
</gene>
<dbReference type="OrthoDB" id="2402896at2759"/>
<evidence type="ECO:0000256" key="7">
    <source>
        <dbReference type="SAM" id="MobiDB-lite"/>
    </source>
</evidence>
<dbReference type="EMBL" id="JAAALK010000283">
    <property type="protein sequence ID" value="KAG8070952.1"/>
    <property type="molecule type" value="Genomic_DNA"/>
</dbReference>
<keyword evidence="3 5" id="KW-0863">Zinc-finger</keyword>
<comment type="similarity">
    <text evidence="1 6">Belongs to the FHY3/FAR1 family.</text>
</comment>
<evidence type="ECO:0000256" key="1">
    <source>
        <dbReference type="ARBA" id="ARBA00005889"/>
    </source>
</evidence>
<dbReference type="InterPro" id="IPR004330">
    <property type="entry name" value="FAR1_DNA_bnd_dom"/>
</dbReference>
<comment type="caution">
    <text evidence="10">The sequence shown here is derived from an EMBL/GenBank/DDBJ whole genome shotgun (WGS) entry which is preliminary data.</text>
</comment>
<dbReference type="PANTHER" id="PTHR31669:SF281">
    <property type="entry name" value="PROTEIN FAR1-RELATED SEQUENCE"/>
    <property type="match status" value="1"/>
</dbReference>
<dbReference type="InterPro" id="IPR007527">
    <property type="entry name" value="Znf_SWIM"/>
</dbReference>
<evidence type="ECO:0000256" key="4">
    <source>
        <dbReference type="ARBA" id="ARBA00022833"/>
    </source>
</evidence>
<dbReference type="GO" id="GO:0005634">
    <property type="term" value="C:nucleus"/>
    <property type="evidence" value="ECO:0007669"/>
    <property type="project" value="UniProtKB-SubCell"/>
</dbReference>
<dbReference type="Pfam" id="PF03101">
    <property type="entry name" value="FAR1"/>
    <property type="match status" value="1"/>
</dbReference>
<proteinExistence type="inferred from homology"/>
<keyword evidence="4 6" id="KW-0862">Zinc</keyword>
<feature type="region of interest" description="Disordered" evidence="7">
    <location>
        <begin position="1"/>
        <end position="109"/>
    </location>
</feature>
<evidence type="ECO:0000259" key="9">
    <source>
        <dbReference type="PROSITE" id="PS50966"/>
    </source>
</evidence>
<evidence type="ECO:0000313" key="10">
    <source>
        <dbReference type="EMBL" id="KAG8070952.1"/>
    </source>
</evidence>
<feature type="compositionally biased region" description="Pro residues" evidence="7">
    <location>
        <begin position="68"/>
        <end position="79"/>
    </location>
</feature>
<dbReference type="PANTHER" id="PTHR31669">
    <property type="entry name" value="PROTEIN FAR1-RELATED SEQUENCE 10-RELATED"/>
    <property type="match status" value="1"/>
</dbReference>
<dbReference type="Pfam" id="PF10551">
    <property type="entry name" value="MULE"/>
    <property type="match status" value="1"/>
</dbReference>
<evidence type="ECO:0000259" key="8">
    <source>
        <dbReference type="PROSITE" id="PS50811"/>
    </source>
</evidence>
<organism evidence="10 11">
    <name type="scientific">Zizania palustris</name>
    <name type="common">Northern wild rice</name>
    <dbReference type="NCBI Taxonomy" id="103762"/>
    <lineage>
        <taxon>Eukaryota</taxon>
        <taxon>Viridiplantae</taxon>
        <taxon>Streptophyta</taxon>
        <taxon>Embryophyta</taxon>
        <taxon>Tracheophyta</taxon>
        <taxon>Spermatophyta</taxon>
        <taxon>Magnoliopsida</taxon>
        <taxon>Liliopsida</taxon>
        <taxon>Poales</taxon>
        <taxon>Poaceae</taxon>
        <taxon>BOP clade</taxon>
        <taxon>Oryzoideae</taxon>
        <taxon>Oryzeae</taxon>
        <taxon>Zizaniinae</taxon>
        <taxon>Zizania</taxon>
    </lineage>
</organism>
<feature type="region of interest" description="Disordered" evidence="7">
    <location>
        <begin position="746"/>
        <end position="783"/>
    </location>
</feature>
<dbReference type="Proteomes" id="UP000729402">
    <property type="component" value="Unassembled WGS sequence"/>
</dbReference>
<evidence type="ECO:0000256" key="2">
    <source>
        <dbReference type="ARBA" id="ARBA00022723"/>
    </source>
</evidence>
<dbReference type="InterPro" id="IPR031052">
    <property type="entry name" value="FHY3/FAR1"/>
</dbReference>
<reference evidence="10" key="1">
    <citation type="journal article" date="2021" name="bioRxiv">
        <title>Whole Genome Assembly and Annotation of Northern Wild Rice, Zizania palustris L., Supports a Whole Genome Duplication in the Zizania Genus.</title>
        <authorList>
            <person name="Haas M."/>
            <person name="Kono T."/>
            <person name="Macchietto M."/>
            <person name="Millas R."/>
            <person name="McGilp L."/>
            <person name="Shao M."/>
            <person name="Duquette J."/>
            <person name="Hirsch C.N."/>
            <person name="Kimball J."/>
        </authorList>
    </citation>
    <scope>NUCLEOTIDE SEQUENCE</scope>
    <source>
        <tissue evidence="10">Fresh leaf tissue</tissue>
    </source>
</reference>
<comment type="function">
    <text evidence="6">Putative transcription activator involved in regulating light control of development.</text>
</comment>